<dbReference type="PANTHER" id="PTHR22801">
    <property type="entry name" value="LITHOSTATHINE"/>
    <property type="match status" value="1"/>
</dbReference>
<feature type="domain" description="C-type lectin" evidence="3">
    <location>
        <begin position="42"/>
        <end position="153"/>
    </location>
</feature>
<dbReference type="InterPro" id="IPR016187">
    <property type="entry name" value="CTDL_fold"/>
</dbReference>
<dbReference type="Proteomes" id="UP000694845">
    <property type="component" value="Unplaced"/>
</dbReference>
<sequence length="161" mass="18304">MMLPKGFIFGLMSLCLMIRCTGGNERCVASIRGACPPDWSQWGDKCYRKLPVKLPWAEAKEECIKMGSVLVMPQSQEETEFLLNNLIFYFWINCNDLQVEGSWECKDGITDIKYRNWRAGEPSISGIWEDCVATDKSGWNDVPCSDLSPVICEQPAPQLHF</sequence>
<evidence type="ECO:0000256" key="1">
    <source>
        <dbReference type="ARBA" id="ARBA00023157"/>
    </source>
</evidence>
<dbReference type="InterPro" id="IPR018378">
    <property type="entry name" value="C-type_lectin_CS"/>
</dbReference>
<keyword evidence="1" id="KW-1015">Disulfide bond</keyword>
<dbReference type="PROSITE" id="PS50041">
    <property type="entry name" value="C_TYPE_LECTIN_2"/>
    <property type="match status" value="1"/>
</dbReference>
<dbReference type="PROSITE" id="PS00615">
    <property type="entry name" value="C_TYPE_LECTIN_1"/>
    <property type="match status" value="1"/>
</dbReference>
<dbReference type="OrthoDB" id="441660at2759"/>
<dbReference type="RefSeq" id="XP_022108002.1">
    <property type="nucleotide sequence ID" value="XM_022252310.1"/>
</dbReference>
<dbReference type="InterPro" id="IPR016186">
    <property type="entry name" value="C-type_lectin-like/link_sf"/>
</dbReference>
<name>A0A8B7ZSG9_ACAPL</name>
<evidence type="ECO:0000259" key="3">
    <source>
        <dbReference type="PROSITE" id="PS50041"/>
    </source>
</evidence>
<reference evidence="5" key="1">
    <citation type="submission" date="2025-08" db="UniProtKB">
        <authorList>
            <consortium name="RefSeq"/>
        </authorList>
    </citation>
    <scope>IDENTIFICATION</scope>
</reference>
<dbReference type="InterPro" id="IPR050801">
    <property type="entry name" value="Ca-Dep_Lectins_ImmuneDev"/>
</dbReference>
<dbReference type="AlphaFoldDB" id="A0A8B7ZSG9"/>
<dbReference type="OMA" id="VCERIGC"/>
<keyword evidence="4" id="KW-1185">Reference proteome</keyword>
<evidence type="ECO:0000256" key="2">
    <source>
        <dbReference type="SAM" id="SignalP"/>
    </source>
</evidence>
<evidence type="ECO:0000313" key="4">
    <source>
        <dbReference type="Proteomes" id="UP000694845"/>
    </source>
</evidence>
<keyword evidence="2" id="KW-0732">Signal</keyword>
<dbReference type="KEGG" id="aplc:110988611"/>
<dbReference type="InterPro" id="IPR001304">
    <property type="entry name" value="C-type_lectin-like"/>
</dbReference>
<dbReference type="Pfam" id="PF00059">
    <property type="entry name" value="Lectin_C"/>
    <property type="match status" value="1"/>
</dbReference>
<dbReference type="GeneID" id="110988611"/>
<proteinExistence type="predicted"/>
<dbReference type="SMART" id="SM00034">
    <property type="entry name" value="CLECT"/>
    <property type="match status" value="1"/>
</dbReference>
<accession>A0A8B7ZSG9</accession>
<dbReference type="CDD" id="cd00037">
    <property type="entry name" value="CLECT"/>
    <property type="match status" value="1"/>
</dbReference>
<organism evidence="4 5">
    <name type="scientific">Acanthaster planci</name>
    <name type="common">Crown-of-thorns starfish</name>
    <dbReference type="NCBI Taxonomy" id="133434"/>
    <lineage>
        <taxon>Eukaryota</taxon>
        <taxon>Metazoa</taxon>
        <taxon>Echinodermata</taxon>
        <taxon>Eleutherozoa</taxon>
        <taxon>Asterozoa</taxon>
        <taxon>Asteroidea</taxon>
        <taxon>Valvatacea</taxon>
        <taxon>Valvatida</taxon>
        <taxon>Acanthasteridae</taxon>
        <taxon>Acanthaster</taxon>
    </lineage>
</organism>
<feature type="signal peptide" evidence="2">
    <location>
        <begin position="1"/>
        <end position="23"/>
    </location>
</feature>
<dbReference type="SUPFAM" id="SSF56436">
    <property type="entry name" value="C-type lectin-like"/>
    <property type="match status" value="1"/>
</dbReference>
<dbReference type="PANTHER" id="PTHR22801:SF63">
    <property type="entry name" value="C-TYPE LECTIN DOMAIN-CONTAINING PROTEIN"/>
    <property type="match status" value="1"/>
</dbReference>
<dbReference type="Gene3D" id="3.10.100.10">
    <property type="entry name" value="Mannose-Binding Protein A, subunit A"/>
    <property type="match status" value="1"/>
</dbReference>
<gene>
    <name evidence="5" type="primary">LOC110988611</name>
</gene>
<feature type="chain" id="PRO_5034732689" evidence="2">
    <location>
        <begin position="24"/>
        <end position="161"/>
    </location>
</feature>
<protein>
    <submittedName>
        <fullName evidence="5">C-type lectin domain family 4 member E-like</fullName>
    </submittedName>
</protein>
<evidence type="ECO:0000313" key="5">
    <source>
        <dbReference type="RefSeq" id="XP_022108002.1"/>
    </source>
</evidence>